<dbReference type="Proteomes" id="UP000078544">
    <property type="component" value="Unassembled WGS sequence"/>
</dbReference>
<accession>A0A166U6D2</accession>
<gene>
    <name evidence="1" type="ORF">AAL_01446</name>
</gene>
<dbReference type="OrthoDB" id="3689965at2759"/>
<proteinExistence type="predicted"/>
<comment type="caution">
    <text evidence="1">The sequence shown here is derived from an EMBL/GenBank/DDBJ whole genome shotgun (WGS) entry which is preliminary data.</text>
</comment>
<dbReference type="EMBL" id="AZGY01000002">
    <property type="protein sequence ID" value="OAA32114.1"/>
    <property type="molecule type" value="Genomic_DNA"/>
</dbReference>
<evidence type="ECO:0000313" key="2">
    <source>
        <dbReference type="Proteomes" id="UP000078544"/>
    </source>
</evidence>
<reference evidence="1 2" key="1">
    <citation type="journal article" date="2016" name="Genome Biol. Evol.">
        <title>Divergent and convergent evolution of fungal pathogenicity.</title>
        <authorList>
            <person name="Shang Y."/>
            <person name="Xiao G."/>
            <person name="Zheng P."/>
            <person name="Cen K."/>
            <person name="Zhan S."/>
            <person name="Wang C."/>
        </authorList>
    </citation>
    <scope>NUCLEOTIDE SEQUENCE [LARGE SCALE GENOMIC DNA]</scope>
    <source>
        <strain evidence="1 2">RCEF 2490</strain>
    </source>
</reference>
<dbReference type="AlphaFoldDB" id="A0A166U6D2"/>
<keyword evidence="2" id="KW-1185">Reference proteome</keyword>
<organism evidence="1 2">
    <name type="scientific">Moelleriella libera RCEF 2490</name>
    <dbReference type="NCBI Taxonomy" id="1081109"/>
    <lineage>
        <taxon>Eukaryota</taxon>
        <taxon>Fungi</taxon>
        <taxon>Dikarya</taxon>
        <taxon>Ascomycota</taxon>
        <taxon>Pezizomycotina</taxon>
        <taxon>Sordariomycetes</taxon>
        <taxon>Hypocreomycetidae</taxon>
        <taxon>Hypocreales</taxon>
        <taxon>Clavicipitaceae</taxon>
        <taxon>Moelleriella</taxon>
    </lineage>
</organism>
<evidence type="ECO:0000313" key="1">
    <source>
        <dbReference type="EMBL" id="OAA32114.1"/>
    </source>
</evidence>
<protein>
    <submittedName>
        <fullName evidence="1">Uncharacterized protein</fullName>
    </submittedName>
</protein>
<sequence length="178" mass="19917">MRFSETFYGAITFANLASALCRSPEPSTRICYNETGHVPQDIDMADVKWITSFLRDYQEQAIRERRQPFWKMSEAASRECTQLPITKRKGVQVVGKHIGDGKLAVLYSDIANTIEAAATASASHEDESLAKCGAAGGQMHVLINTTNPFYQAESYRTEGYSYQGLIIKLLRNEKEVNI</sequence>
<name>A0A166U6D2_9HYPO</name>